<name>A0A3G3IFB4_9ARCH</name>
<accession>A0A3G3IFB4</accession>
<proteinExistence type="predicted"/>
<organism evidence="1 2">
    <name type="scientific">Methanomethylophilus alvi</name>
    <dbReference type="NCBI Taxonomy" id="1291540"/>
    <lineage>
        <taxon>Archaea</taxon>
        <taxon>Methanobacteriati</taxon>
        <taxon>Thermoplasmatota</taxon>
        <taxon>Thermoplasmata</taxon>
        <taxon>Methanomassiliicoccales</taxon>
        <taxon>Methanomethylophilaceae</taxon>
        <taxon>Methanomethylophilus</taxon>
    </lineage>
</organism>
<evidence type="ECO:0000313" key="1">
    <source>
        <dbReference type="EMBL" id="AYQ54232.1"/>
    </source>
</evidence>
<sequence length="133" mass="15387">MRYMRKRGLGFRFLRMEDRAFEDTLRSYDPDMPEILAWMVSEAYLNGTCRASDILDNIESVNPLGYDRPRANGTYRKKVVGLLSRYSEGAEDYVLKRTPVGRLGCAEIWKTAVPSYEMRLILHVSALRRTVMA</sequence>
<dbReference type="Pfam" id="PF09561">
    <property type="entry name" value="RE_HpaII"/>
    <property type="match status" value="1"/>
</dbReference>
<gene>
    <name evidence="1" type="ORF">BKD89_00140</name>
</gene>
<dbReference type="AlphaFoldDB" id="A0A3G3IFB4"/>
<protein>
    <submittedName>
        <fullName evidence="1">Uncharacterized protein</fullName>
    </submittedName>
</protein>
<dbReference type="OMA" id="MEDRAFE"/>
<evidence type="ECO:0000313" key="2">
    <source>
        <dbReference type="Proteomes" id="UP000273278"/>
    </source>
</evidence>
<dbReference type="InterPro" id="IPR019062">
    <property type="entry name" value="Restrct_endonuc_II_HpaII"/>
</dbReference>
<dbReference type="EMBL" id="CP017686">
    <property type="protein sequence ID" value="AYQ54232.1"/>
    <property type="molecule type" value="Genomic_DNA"/>
</dbReference>
<dbReference type="Proteomes" id="UP000273278">
    <property type="component" value="Chromosome"/>
</dbReference>
<reference evidence="1 2" key="1">
    <citation type="submission" date="2016-10" db="EMBL/GenBank/DDBJ databases">
        <title>Complete genome of the TMA-utilizing, human hosted archaeon Methanomethylophilus alvus Gen. nov, sp. nov., strain Mx-05, derived from a pure culture.</title>
        <authorList>
            <person name="Brugere J.-F."/>
            <person name="Ben Hania W."/>
            <person name="Chaudhary P.P."/>
            <person name="Gaci N."/>
            <person name="Borrel G."/>
            <person name="Cao Van Tuat L."/>
            <person name="Fardeau M.-L."/>
            <person name="Harris H.M.B."/>
            <person name="O'Toole P.W."/>
            <person name="Ollivier B."/>
        </authorList>
    </citation>
    <scope>NUCLEOTIDE SEQUENCE [LARGE SCALE GENOMIC DNA]</scope>
    <source>
        <strain evidence="1 2">Mx-05</strain>
    </source>
</reference>